<dbReference type="EMBL" id="JAACJL010000058">
    <property type="protein sequence ID" value="KAF4611237.1"/>
    <property type="molecule type" value="Genomic_DNA"/>
</dbReference>
<keyword evidence="3" id="KW-1185">Reference proteome</keyword>
<comment type="caution">
    <text evidence="2">The sequence shown here is derived from an EMBL/GenBank/DDBJ whole genome shotgun (WGS) entry which is preliminary data.</text>
</comment>
<proteinExistence type="predicted"/>
<feature type="signal peptide" evidence="1">
    <location>
        <begin position="1"/>
        <end position="19"/>
    </location>
</feature>
<organism evidence="2 3">
    <name type="scientific">Agrocybe pediades</name>
    <dbReference type="NCBI Taxonomy" id="84607"/>
    <lineage>
        <taxon>Eukaryota</taxon>
        <taxon>Fungi</taxon>
        <taxon>Dikarya</taxon>
        <taxon>Basidiomycota</taxon>
        <taxon>Agaricomycotina</taxon>
        <taxon>Agaricomycetes</taxon>
        <taxon>Agaricomycetidae</taxon>
        <taxon>Agaricales</taxon>
        <taxon>Agaricineae</taxon>
        <taxon>Strophariaceae</taxon>
        <taxon>Agrocybe</taxon>
    </lineage>
</organism>
<name>A0A8H4QHN0_9AGAR</name>
<evidence type="ECO:0000313" key="3">
    <source>
        <dbReference type="Proteomes" id="UP000521872"/>
    </source>
</evidence>
<protein>
    <submittedName>
        <fullName evidence="2">Uncharacterized protein</fullName>
    </submittedName>
</protein>
<dbReference type="AlphaFoldDB" id="A0A8H4QHN0"/>
<dbReference type="Proteomes" id="UP000521872">
    <property type="component" value="Unassembled WGS sequence"/>
</dbReference>
<evidence type="ECO:0000256" key="1">
    <source>
        <dbReference type="SAM" id="SignalP"/>
    </source>
</evidence>
<keyword evidence="1" id="KW-0732">Signal</keyword>
<accession>A0A8H4QHN0</accession>
<feature type="chain" id="PRO_5034439221" evidence="1">
    <location>
        <begin position="20"/>
        <end position="501"/>
    </location>
</feature>
<reference evidence="2 3" key="1">
    <citation type="submission" date="2019-12" db="EMBL/GenBank/DDBJ databases">
        <authorList>
            <person name="Floudas D."/>
            <person name="Bentzer J."/>
            <person name="Ahren D."/>
            <person name="Johansson T."/>
            <person name="Persson P."/>
            <person name="Tunlid A."/>
        </authorList>
    </citation>
    <scope>NUCLEOTIDE SEQUENCE [LARGE SCALE GENOMIC DNA]</scope>
    <source>
        <strain evidence="2 3">CBS 102.39</strain>
    </source>
</reference>
<gene>
    <name evidence="2" type="ORF">D9613_007077</name>
</gene>
<sequence length="501" mass="53621">MVQITNTLVAAAIIVPAIAAPVLESREPKGFRSIAKVAGKVASGASLGLTVGGLLQGREEIEAREPRITSAQAKSIAKGAGAIAHTAKSGIEFGAAVAPLFPHKQRRDIEAREPRITSAQAKSIAKGAGAIAHTAKSGIEFGAVVAPLFPHKQRRDVEELDARKFRVSASTLKTAGHAVAGAAGFAGTVAALNTQRQQRDFDDSDLLEAREPKFRVSASTLKHAGHAVAGAAGFAGTVAALNTQQQRDFDDAELDARHFSLGKVFKTVGKVAGNFIREDEMDLAEREFDDELETREPKFRVSASTLKHAGHAVAGAAGFAGTVAALNTQQQRDFDDSELDARHFSLGKVFKTVGKVAGNFIREDEMDLAEREFDDAELETREPKFRVSASTLKHAGHAVAGAAGFAGTVAALNTQQQRDFDDSELDARHFSLGKVFKTVGKVAGNFIREDEMELDAREPEPEPFLIGGLVKTAFKAAKHFIRDEETGDIYVVRETSFDELD</sequence>
<evidence type="ECO:0000313" key="2">
    <source>
        <dbReference type="EMBL" id="KAF4611237.1"/>
    </source>
</evidence>